<dbReference type="EMBL" id="CP007201">
    <property type="protein sequence ID" value="AHJ14243.1"/>
    <property type="molecule type" value="Genomic_DNA"/>
</dbReference>
<accession>A0AA86DZD5</accession>
<evidence type="ECO:0000313" key="3">
    <source>
        <dbReference type="Proteomes" id="UP000019322"/>
    </source>
</evidence>
<name>A0AA86DZD5_SULMK</name>
<dbReference type="Proteomes" id="UP000019322">
    <property type="component" value="Chromosome"/>
</dbReference>
<dbReference type="InterPro" id="IPR023614">
    <property type="entry name" value="Porin_dom_sf"/>
</dbReference>
<organism evidence="2 3">
    <name type="scientific">Sulfurospirillum multivorans (strain DM 12446 / JCM 15788 / NBRC 109480)</name>
    <dbReference type="NCBI Taxonomy" id="1150621"/>
    <lineage>
        <taxon>Bacteria</taxon>
        <taxon>Pseudomonadati</taxon>
        <taxon>Campylobacterota</taxon>
        <taxon>Epsilonproteobacteria</taxon>
        <taxon>Campylobacterales</taxon>
        <taxon>Sulfurospirillaceae</taxon>
        <taxon>Sulfurospirillum</taxon>
    </lineage>
</organism>
<evidence type="ECO:0000256" key="1">
    <source>
        <dbReference type="SAM" id="SignalP"/>
    </source>
</evidence>
<dbReference type="SUPFAM" id="SSF56935">
    <property type="entry name" value="Porins"/>
    <property type="match status" value="1"/>
</dbReference>
<protein>
    <submittedName>
        <fullName evidence="2">Porin</fullName>
    </submittedName>
</protein>
<keyword evidence="1" id="KW-0732">Signal</keyword>
<reference evidence="2 3" key="1">
    <citation type="journal article" date="2014" name="Environ. Microbiol.">
        <title>Insights into organohalide respiration and the versatile catabolism of Sulfurospirillum multivorans gained from comparative genomics and physiological studies.</title>
        <authorList>
            <person name="Goris T."/>
            <person name="Schubert T."/>
            <person name="Gadkari J."/>
            <person name="Wubet T."/>
            <person name="Tarkka M."/>
            <person name="Buscot F."/>
            <person name="Adrian L."/>
            <person name="Diekert G."/>
        </authorList>
    </citation>
    <scope>NUCLEOTIDE SEQUENCE [LARGE SCALE GENOMIC DNA]</scope>
    <source>
        <strain evidence="3">DM 12446 / JCM 15788 / NBRC 109480</strain>
    </source>
</reference>
<dbReference type="RefSeq" id="WP_025346070.1">
    <property type="nucleotide sequence ID" value="NZ_CP007201.1"/>
</dbReference>
<dbReference type="AlphaFoldDB" id="A0AA86DZD5"/>
<evidence type="ECO:0000313" key="2">
    <source>
        <dbReference type="EMBL" id="AHJ14243.1"/>
    </source>
</evidence>
<dbReference type="KEGG" id="smul:SMUL_3013"/>
<feature type="chain" id="PRO_5041676003" evidence="1">
    <location>
        <begin position="22"/>
        <end position="416"/>
    </location>
</feature>
<proteinExistence type="predicted"/>
<feature type="signal peptide" evidence="1">
    <location>
        <begin position="1"/>
        <end position="21"/>
    </location>
</feature>
<dbReference type="Gene3D" id="2.40.160.10">
    <property type="entry name" value="Porin"/>
    <property type="match status" value="1"/>
</dbReference>
<gene>
    <name evidence="2" type="ORF">SMUL_3013</name>
</gene>
<sequence length="416" mass="44325">MTKIAKLSLVVSMVLVTSTCADTLEEAFKASKVTGEIKAEYADSNFLGKASSDNVSAVGGSLGIVTGQYYGLKAGVTFQTSHLLDIDNEGSVFKDDLDAQGSVLSEAYLDYKISNTSLKVGRQYIYTPLVSTSVDGQPSESLLKDSFEAYMVTNSDLPNDLPNTTLMAGYISKYQNQTDGDGNTGEFVKDQVQDGAYTVHVKNKSIENLTLQAQYLGINGYTSGSDKDVLYFQADYVLAKHTLSAQYISSTDKSLGSTLKDGQAWGVKATGPLGLGQLGYVTAFTSSMDDGEVYAGLGKGTSDLLFTAMPVNGAGVAQRGNADTIVGGIMVPIAGVTFVPYAGKSFCNPNSINSSSLMGDVTGTGLIVIYPYNKNFFIKANYEHVTTENTYPGVLPNGYLNDKATDVAKVYLSYKF</sequence>